<name>A0A8X6P6D8_NEPPI</name>
<evidence type="ECO:0000313" key="1">
    <source>
        <dbReference type="EMBL" id="GFT53016.1"/>
    </source>
</evidence>
<comment type="caution">
    <text evidence="1">The sequence shown here is derived from an EMBL/GenBank/DDBJ whole genome shotgun (WGS) entry which is preliminary data.</text>
</comment>
<keyword evidence="2" id="KW-1185">Reference proteome</keyword>
<dbReference type="EMBL" id="BMAW01112533">
    <property type="protein sequence ID" value="GFT53016.1"/>
    <property type="molecule type" value="Genomic_DNA"/>
</dbReference>
<accession>A0A8X6P6D8</accession>
<evidence type="ECO:0000313" key="2">
    <source>
        <dbReference type="Proteomes" id="UP000887013"/>
    </source>
</evidence>
<sequence>MLFKERSNISYSSFLSLKTKSKSSYLEKELKLSCVSASGNPGLCKRYVACADDFPKPLKDVFDDCRDSIFPDGFGKCNRKETLYKSKDKKIKFEECFLTNLPQYKNLNSDEDKAVQKSENCIYKRGRECFTAEETAN</sequence>
<organism evidence="1 2">
    <name type="scientific">Nephila pilipes</name>
    <name type="common">Giant wood spider</name>
    <name type="synonym">Nephila maculata</name>
    <dbReference type="NCBI Taxonomy" id="299642"/>
    <lineage>
        <taxon>Eukaryota</taxon>
        <taxon>Metazoa</taxon>
        <taxon>Ecdysozoa</taxon>
        <taxon>Arthropoda</taxon>
        <taxon>Chelicerata</taxon>
        <taxon>Arachnida</taxon>
        <taxon>Araneae</taxon>
        <taxon>Araneomorphae</taxon>
        <taxon>Entelegynae</taxon>
        <taxon>Araneoidea</taxon>
        <taxon>Nephilidae</taxon>
        <taxon>Nephila</taxon>
    </lineage>
</organism>
<reference evidence="1" key="1">
    <citation type="submission" date="2020-08" db="EMBL/GenBank/DDBJ databases">
        <title>Multicomponent nature underlies the extraordinary mechanical properties of spider dragline silk.</title>
        <authorList>
            <person name="Kono N."/>
            <person name="Nakamura H."/>
            <person name="Mori M."/>
            <person name="Yoshida Y."/>
            <person name="Ohtoshi R."/>
            <person name="Malay A.D."/>
            <person name="Moran D.A.P."/>
            <person name="Tomita M."/>
            <person name="Numata K."/>
            <person name="Arakawa K."/>
        </authorList>
    </citation>
    <scope>NUCLEOTIDE SEQUENCE</scope>
</reference>
<dbReference type="OrthoDB" id="6433181at2759"/>
<dbReference type="AlphaFoldDB" id="A0A8X6P6D8"/>
<gene>
    <name evidence="1" type="primary">NCL1_28494</name>
    <name evidence="1" type="ORF">NPIL_616861</name>
</gene>
<proteinExistence type="predicted"/>
<protein>
    <submittedName>
        <fullName evidence="1">Uncharacterized protein</fullName>
    </submittedName>
</protein>
<dbReference type="Proteomes" id="UP000887013">
    <property type="component" value="Unassembled WGS sequence"/>
</dbReference>